<keyword evidence="3" id="KW-0472">Membrane</keyword>
<evidence type="ECO:0000256" key="2">
    <source>
        <dbReference type="ARBA" id="ARBA00022729"/>
    </source>
</evidence>
<evidence type="ECO:0000256" key="3">
    <source>
        <dbReference type="ARBA" id="ARBA00023136"/>
    </source>
</evidence>
<dbReference type="Proteomes" id="UP000838748">
    <property type="component" value="Unassembled WGS sequence"/>
</dbReference>
<accession>A0ABM9A6M6</accession>
<keyword evidence="7" id="KW-1185">Reference proteome</keyword>
<dbReference type="PANTHER" id="PTHR34501">
    <property type="entry name" value="PROTEIN YDDL-RELATED"/>
    <property type="match status" value="1"/>
</dbReference>
<keyword evidence="2 4" id="KW-0732">Signal</keyword>
<dbReference type="InterPro" id="IPR033900">
    <property type="entry name" value="Gram_neg_porin_domain"/>
</dbReference>
<sequence>MKKTLIALAVLATAGSVNAAQIYGSDTSKVSLKGEIDSYISNWDSDATSTKYDTDVDVWAKIQIDAEHQLNDMFTAFGSFEIEQGNGWKPADNEANGAVFDDLYVGVKTDKWGVVLGEHGDWADSLDAIEKDDITNEGYYLSDSGGHHRESKGHGVGFKATVVDGLTFVADVTTEQTDGLSNTYGASLNYDISNYSVGVAYQSGEATGGTTYNPDYYKGGISASATFGGLFVAATYSAYEGVNSNFGFFDDAVTSGTYYEGNAYGVAVSYTVDSWKPYVTYGVMSNDKSYNSSTNTKSDVNNADVDNLLVGLQYTISDNLLTFIEYQTGSADAGFTGSTDQDGDSWVWGTYYTF</sequence>
<evidence type="ECO:0000256" key="1">
    <source>
        <dbReference type="ARBA" id="ARBA00004571"/>
    </source>
</evidence>
<dbReference type="SUPFAM" id="SSF56935">
    <property type="entry name" value="Porins"/>
    <property type="match status" value="1"/>
</dbReference>
<evidence type="ECO:0000313" key="7">
    <source>
        <dbReference type="Proteomes" id="UP000838748"/>
    </source>
</evidence>
<dbReference type="Gene3D" id="2.40.160.10">
    <property type="entry name" value="Porin"/>
    <property type="match status" value="1"/>
</dbReference>
<evidence type="ECO:0000259" key="5">
    <source>
        <dbReference type="Pfam" id="PF13609"/>
    </source>
</evidence>
<protein>
    <recommendedName>
        <fullName evidence="5">Porin domain-containing protein</fullName>
    </recommendedName>
</protein>
<reference evidence="6" key="1">
    <citation type="submission" date="2021-11" db="EMBL/GenBank/DDBJ databases">
        <authorList>
            <person name="Rodrigo-Torres L."/>
            <person name="Arahal R. D."/>
            <person name="Lucena T."/>
        </authorList>
    </citation>
    <scope>NUCLEOTIDE SEQUENCE</scope>
    <source>
        <strain evidence="6">CECT 7928</strain>
    </source>
</reference>
<proteinExistence type="predicted"/>
<dbReference type="Pfam" id="PF13609">
    <property type="entry name" value="Porin_4"/>
    <property type="match status" value="1"/>
</dbReference>
<dbReference type="RefSeq" id="WP_237362497.1">
    <property type="nucleotide sequence ID" value="NZ_CAKLDM010000002.1"/>
</dbReference>
<dbReference type="EMBL" id="CAKLDM010000002">
    <property type="protein sequence ID" value="CAH0540620.1"/>
    <property type="molecule type" value="Genomic_DNA"/>
</dbReference>
<dbReference type="InterPro" id="IPR050298">
    <property type="entry name" value="Gram-neg_bact_OMP"/>
</dbReference>
<comment type="caution">
    <text evidence="6">The sequence shown here is derived from an EMBL/GenBank/DDBJ whole genome shotgun (WGS) entry which is preliminary data.</text>
</comment>
<comment type="subcellular location">
    <subcellularLocation>
        <location evidence="1">Cell outer membrane</location>
        <topology evidence="1">Multi-pass membrane protein</topology>
    </subcellularLocation>
</comment>
<name>A0ABM9A6M6_9VIBR</name>
<evidence type="ECO:0000256" key="4">
    <source>
        <dbReference type="SAM" id="SignalP"/>
    </source>
</evidence>
<dbReference type="PANTHER" id="PTHR34501:SF2">
    <property type="entry name" value="OUTER MEMBRANE PORIN F-RELATED"/>
    <property type="match status" value="1"/>
</dbReference>
<feature type="chain" id="PRO_5047355012" description="Porin domain-containing protein" evidence="4">
    <location>
        <begin position="20"/>
        <end position="354"/>
    </location>
</feature>
<feature type="domain" description="Porin" evidence="5">
    <location>
        <begin position="7"/>
        <end position="332"/>
    </location>
</feature>
<dbReference type="InterPro" id="IPR023614">
    <property type="entry name" value="Porin_dom_sf"/>
</dbReference>
<evidence type="ECO:0000313" key="6">
    <source>
        <dbReference type="EMBL" id="CAH0540620.1"/>
    </source>
</evidence>
<organism evidence="6 7">
    <name type="scientific">Vibrio marisflavi CECT 7928</name>
    <dbReference type="NCBI Taxonomy" id="634439"/>
    <lineage>
        <taxon>Bacteria</taxon>
        <taxon>Pseudomonadati</taxon>
        <taxon>Pseudomonadota</taxon>
        <taxon>Gammaproteobacteria</taxon>
        <taxon>Vibrionales</taxon>
        <taxon>Vibrionaceae</taxon>
        <taxon>Vibrio</taxon>
    </lineage>
</organism>
<gene>
    <name evidence="6" type="ORF">VMF7928_02986</name>
</gene>
<feature type="signal peptide" evidence="4">
    <location>
        <begin position="1"/>
        <end position="19"/>
    </location>
</feature>